<gene>
    <name evidence="2" type="ORF">M5K25_017896</name>
</gene>
<sequence length="111" mass="12767">MNLSLRVLLLLLAEVTFPPSNHLLDIILLNARMAVDRSSRQHLAGEFRDGGLRSWLAQQASGEIYSGEARVADPVAYERSVLLFRNEEWAQDRLRETKIRWPDEHGKSFHL</sequence>
<organism evidence="2 3">
    <name type="scientific">Dendrobium thyrsiflorum</name>
    <name type="common">Pinecone-like raceme dendrobium</name>
    <name type="synonym">Orchid</name>
    <dbReference type="NCBI Taxonomy" id="117978"/>
    <lineage>
        <taxon>Eukaryota</taxon>
        <taxon>Viridiplantae</taxon>
        <taxon>Streptophyta</taxon>
        <taxon>Embryophyta</taxon>
        <taxon>Tracheophyta</taxon>
        <taxon>Spermatophyta</taxon>
        <taxon>Magnoliopsida</taxon>
        <taxon>Liliopsida</taxon>
        <taxon>Asparagales</taxon>
        <taxon>Orchidaceae</taxon>
        <taxon>Epidendroideae</taxon>
        <taxon>Malaxideae</taxon>
        <taxon>Dendrobiinae</taxon>
        <taxon>Dendrobium</taxon>
    </lineage>
</organism>
<dbReference type="EMBL" id="JANQDX010000014">
    <property type="protein sequence ID" value="KAL0911957.1"/>
    <property type="molecule type" value="Genomic_DNA"/>
</dbReference>
<keyword evidence="3" id="KW-1185">Reference proteome</keyword>
<dbReference type="AlphaFoldDB" id="A0ABD0UGQ0"/>
<accession>A0ABD0UGQ0</accession>
<feature type="signal peptide" evidence="1">
    <location>
        <begin position="1"/>
        <end position="23"/>
    </location>
</feature>
<comment type="caution">
    <text evidence="2">The sequence shown here is derived from an EMBL/GenBank/DDBJ whole genome shotgun (WGS) entry which is preliminary data.</text>
</comment>
<evidence type="ECO:0000256" key="1">
    <source>
        <dbReference type="SAM" id="SignalP"/>
    </source>
</evidence>
<feature type="chain" id="PRO_5044881525" evidence="1">
    <location>
        <begin position="24"/>
        <end position="111"/>
    </location>
</feature>
<dbReference type="Proteomes" id="UP001552299">
    <property type="component" value="Unassembled WGS sequence"/>
</dbReference>
<protein>
    <submittedName>
        <fullName evidence="2">Uncharacterized protein</fullName>
    </submittedName>
</protein>
<evidence type="ECO:0000313" key="2">
    <source>
        <dbReference type="EMBL" id="KAL0911957.1"/>
    </source>
</evidence>
<reference evidence="2 3" key="1">
    <citation type="journal article" date="2024" name="Plant Biotechnol. J.">
        <title>Dendrobium thyrsiflorum genome and its molecular insights into genes involved in important horticultural traits.</title>
        <authorList>
            <person name="Chen B."/>
            <person name="Wang J.Y."/>
            <person name="Zheng P.J."/>
            <person name="Li K.L."/>
            <person name="Liang Y.M."/>
            <person name="Chen X.F."/>
            <person name="Zhang C."/>
            <person name="Zhao X."/>
            <person name="He X."/>
            <person name="Zhang G.Q."/>
            <person name="Liu Z.J."/>
            <person name="Xu Q."/>
        </authorList>
    </citation>
    <scope>NUCLEOTIDE SEQUENCE [LARGE SCALE GENOMIC DNA]</scope>
    <source>
        <strain evidence="2">GZMU011</strain>
    </source>
</reference>
<name>A0ABD0UGQ0_DENTH</name>
<proteinExistence type="predicted"/>
<keyword evidence="1" id="KW-0732">Signal</keyword>
<evidence type="ECO:0000313" key="3">
    <source>
        <dbReference type="Proteomes" id="UP001552299"/>
    </source>
</evidence>